<keyword evidence="13" id="KW-0275">Fatty acid biosynthesis</keyword>
<dbReference type="AlphaFoldDB" id="A0A2A8CZA4"/>
<dbReference type="NCBIfam" id="TIGR00514">
    <property type="entry name" value="accC"/>
    <property type="match status" value="1"/>
</dbReference>
<reference evidence="16 17" key="1">
    <citation type="submission" date="2017-10" db="EMBL/GenBank/DDBJ databases">
        <title>Draft genome of Longibacter Salinarum.</title>
        <authorList>
            <person name="Goh K.M."/>
            <person name="Shamsir M.S."/>
            <person name="Lim S.W."/>
        </authorList>
    </citation>
    <scope>NUCLEOTIDE SEQUENCE [LARGE SCALE GENOMIC DNA]</scope>
    <source>
        <strain evidence="16 17">KCTC 52045</strain>
    </source>
</reference>
<accession>A0A2A8CZA4</accession>
<dbReference type="PANTHER" id="PTHR48095">
    <property type="entry name" value="PYRUVATE CARBOXYLASE SUBUNIT A"/>
    <property type="match status" value="1"/>
</dbReference>
<dbReference type="SMART" id="SM00878">
    <property type="entry name" value="Biotin_carb_C"/>
    <property type="match status" value="1"/>
</dbReference>
<dbReference type="InterPro" id="IPR051602">
    <property type="entry name" value="ACC_Biotin_Carboxylase"/>
</dbReference>
<comment type="pathway">
    <text evidence="2 13">Lipid metabolism; malonyl-CoA biosynthesis; malonyl-CoA from acetyl-CoA: step 1/1.</text>
</comment>
<keyword evidence="5 13" id="KW-0436">Ligase</keyword>
<dbReference type="EMBL" id="PDEQ01000003">
    <property type="protein sequence ID" value="PEN13728.1"/>
    <property type="molecule type" value="Genomic_DNA"/>
</dbReference>
<dbReference type="UniPathway" id="UPA00655">
    <property type="reaction ID" value="UER00711"/>
</dbReference>
<dbReference type="FunFam" id="3.30.470.20:FF:000028">
    <property type="entry name" value="Methylcrotonoyl-CoA carboxylase subunit alpha, mitochondrial"/>
    <property type="match status" value="1"/>
</dbReference>
<evidence type="ECO:0000256" key="12">
    <source>
        <dbReference type="PROSITE-ProRule" id="PRU00409"/>
    </source>
</evidence>
<feature type="domain" description="ATP-grasp" evidence="14">
    <location>
        <begin position="122"/>
        <end position="319"/>
    </location>
</feature>
<dbReference type="RefSeq" id="WP_098074891.1">
    <property type="nucleotide sequence ID" value="NZ_PDEQ01000003.1"/>
</dbReference>
<dbReference type="Pfam" id="PF02786">
    <property type="entry name" value="CPSase_L_D2"/>
    <property type="match status" value="1"/>
</dbReference>
<evidence type="ECO:0000259" key="14">
    <source>
        <dbReference type="PROSITE" id="PS50975"/>
    </source>
</evidence>
<dbReference type="InterPro" id="IPR016185">
    <property type="entry name" value="PreATP-grasp_dom_sf"/>
</dbReference>
<dbReference type="GO" id="GO:0046872">
    <property type="term" value="F:metal ion binding"/>
    <property type="evidence" value="ECO:0007669"/>
    <property type="project" value="UniProtKB-KW"/>
</dbReference>
<dbReference type="GO" id="GO:0004075">
    <property type="term" value="F:biotin carboxylase activity"/>
    <property type="evidence" value="ECO:0007669"/>
    <property type="project" value="UniProtKB-EC"/>
</dbReference>
<evidence type="ECO:0000256" key="13">
    <source>
        <dbReference type="RuleBase" id="RU365063"/>
    </source>
</evidence>
<evidence type="ECO:0000259" key="15">
    <source>
        <dbReference type="PROSITE" id="PS50979"/>
    </source>
</evidence>
<dbReference type="SUPFAM" id="SSF56059">
    <property type="entry name" value="Glutathione synthetase ATP-binding domain-like"/>
    <property type="match status" value="1"/>
</dbReference>
<gene>
    <name evidence="16" type="primary">accC</name>
    <name evidence="16" type="ORF">CRI94_06535</name>
</gene>
<dbReference type="SUPFAM" id="SSF52440">
    <property type="entry name" value="PreATP-grasp domain"/>
    <property type="match status" value="1"/>
</dbReference>
<dbReference type="InterPro" id="IPR005479">
    <property type="entry name" value="CPAse_ATP-bd"/>
</dbReference>
<evidence type="ECO:0000256" key="9">
    <source>
        <dbReference type="ARBA" id="ARBA00022842"/>
    </source>
</evidence>
<dbReference type="InterPro" id="IPR004549">
    <property type="entry name" value="Acetyl_CoA_COase_biotin_COase"/>
</dbReference>
<dbReference type="InterPro" id="IPR011761">
    <property type="entry name" value="ATP-grasp"/>
</dbReference>
<keyword evidence="7 12" id="KW-0547">Nucleotide-binding</keyword>
<evidence type="ECO:0000256" key="4">
    <source>
        <dbReference type="ARBA" id="ARBA00013263"/>
    </source>
</evidence>
<evidence type="ECO:0000256" key="3">
    <source>
        <dbReference type="ARBA" id="ARBA00011750"/>
    </source>
</evidence>
<comment type="subunit">
    <text evidence="3 13">Acetyl-CoA carboxylase is a heterohexamer of biotin carboxyl carrier protein, biotin carboxylase and the two subunits of carboxyl transferase in a 2:2 complex.</text>
</comment>
<dbReference type="Gene3D" id="3.30.470.20">
    <property type="entry name" value="ATP-grasp fold, B domain"/>
    <property type="match status" value="1"/>
</dbReference>
<comment type="catalytic activity">
    <reaction evidence="11 13">
        <text>N(6)-biotinyl-L-lysyl-[protein] + hydrogencarbonate + ATP = N(6)-carboxybiotinyl-L-lysyl-[protein] + ADP + phosphate + H(+)</text>
        <dbReference type="Rhea" id="RHEA:13501"/>
        <dbReference type="Rhea" id="RHEA-COMP:10505"/>
        <dbReference type="Rhea" id="RHEA-COMP:10506"/>
        <dbReference type="ChEBI" id="CHEBI:15378"/>
        <dbReference type="ChEBI" id="CHEBI:17544"/>
        <dbReference type="ChEBI" id="CHEBI:30616"/>
        <dbReference type="ChEBI" id="CHEBI:43474"/>
        <dbReference type="ChEBI" id="CHEBI:83144"/>
        <dbReference type="ChEBI" id="CHEBI:83145"/>
        <dbReference type="ChEBI" id="CHEBI:456216"/>
        <dbReference type="EC" id="6.3.4.14"/>
    </reaction>
</comment>
<organism evidence="16 17">
    <name type="scientific">Longibacter salinarum</name>
    <dbReference type="NCBI Taxonomy" id="1850348"/>
    <lineage>
        <taxon>Bacteria</taxon>
        <taxon>Pseudomonadati</taxon>
        <taxon>Rhodothermota</taxon>
        <taxon>Rhodothermia</taxon>
        <taxon>Rhodothermales</taxon>
        <taxon>Salisaetaceae</taxon>
        <taxon>Longibacter</taxon>
    </lineage>
</organism>
<dbReference type="PANTHER" id="PTHR48095:SF2">
    <property type="entry name" value="BIOTIN CARBOXYLASE, CHLOROPLASTIC"/>
    <property type="match status" value="1"/>
</dbReference>
<dbReference type="Pfam" id="PF00289">
    <property type="entry name" value="Biotin_carb_N"/>
    <property type="match status" value="1"/>
</dbReference>
<evidence type="ECO:0000256" key="1">
    <source>
        <dbReference type="ARBA" id="ARBA00003761"/>
    </source>
</evidence>
<dbReference type="NCBIfam" id="NF006367">
    <property type="entry name" value="PRK08591.1"/>
    <property type="match status" value="1"/>
</dbReference>
<evidence type="ECO:0000256" key="8">
    <source>
        <dbReference type="ARBA" id="ARBA00022840"/>
    </source>
</evidence>
<sequence>MSKIKKVLVANRGEIALRIIRTCHEMGLSTVAVYSTADRDSLHVRFADEAVCIGPPASGESYLRPDRIIAAAEVTGADAIHPGYGFLSENAEFSQICQDNDVKFIGPSPETIRMMGEKSLAKQTMAEAGVPTVPGSDGIVDSLEEAKEVAKEIGYPVMVKASAGGGGRGMRMVFEPENFAKAYNSARSEAEGAFGNPDVYLEKVVEEPRHVEIQLLGDGKGGVMHFGERECSIQRRHQKLVEEAPSPIVDEDLREEMGQAAIRGAEAVNYEGAGTIEFLVGADKNFYFMEMNTRIQVEHPVTEEVTDVDLVEYQIRVAMGETVQSRKVPIDGHAIECRINAENPYRNFSPSPGTITAFHQPGGHGIRVDTHAYASYMIPPNYDSMIAKLIVRGKTREGAIKKMQRALDEFVIEGIKTTIPFHQQLMKDPRFQSGDFTTRFLEDFEMEPPPEE</sequence>
<dbReference type="GO" id="GO:2001295">
    <property type="term" value="P:malonyl-CoA biosynthetic process"/>
    <property type="evidence" value="ECO:0007669"/>
    <property type="project" value="UniProtKB-UniPathway"/>
</dbReference>
<evidence type="ECO:0000256" key="10">
    <source>
        <dbReference type="ARBA" id="ARBA00023267"/>
    </source>
</evidence>
<dbReference type="InterPro" id="IPR005482">
    <property type="entry name" value="Biotin_COase_C"/>
</dbReference>
<comment type="caution">
    <text evidence="16">The sequence shown here is derived from an EMBL/GenBank/DDBJ whole genome shotgun (WGS) entry which is preliminary data.</text>
</comment>
<dbReference type="Pfam" id="PF02785">
    <property type="entry name" value="Biotin_carb_C"/>
    <property type="match status" value="1"/>
</dbReference>
<dbReference type="GO" id="GO:0006633">
    <property type="term" value="P:fatty acid biosynthetic process"/>
    <property type="evidence" value="ECO:0007669"/>
    <property type="project" value="UniProtKB-KW"/>
</dbReference>
<dbReference type="PROSITE" id="PS50975">
    <property type="entry name" value="ATP_GRASP"/>
    <property type="match status" value="1"/>
</dbReference>
<feature type="domain" description="Biotin carboxylation" evidence="15">
    <location>
        <begin position="3"/>
        <end position="446"/>
    </location>
</feature>
<keyword evidence="13" id="KW-0444">Lipid biosynthesis</keyword>
<dbReference type="FunFam" id="3.40.50.20:FF:000010">
    <property type="entry name" value="Propionyl-CoA carboxylase subunit alpha"/>
    <property type="match status" value="1"/>
</dbReference>
<dbReference type="PROSITE" id="PS00866">
    <property type="entry name" value="CPSASE_1"/>
    <property type="match status" value="1"/>
</dbReference>
<dbReference type="Proteomes" id="UP000220102">
    <property type="component" value="Unassembled WGS sequence"/>
</dbReference>
<dbReference type="PROSITE" id="PS50979">
    <property type="entry name" value="BC"/>
    <property type="match status" value="1"/>
</dbReference>
<evidence type="ECO:0000256" key="5">
    <source>
        <dbReference type="ARBA" id="ARBA00022598"/>
    </source>
</evidence>
<keyword evidence="8 12" id="KW-0067">ATP-binding</keyword>
<dbReference type="InterPro" id="IPR011054">
    <property type="entry name" value="Rudment_hybrid_motif"/>
</dbReference>
<evidence type="ECO:0000313" key="16">
    <source>
        <dbReference type="EMBL" id="PEN13728.1"/>
    </source>
</evidence>
<dbReference type="SUPFAM" id="SSF51246">
    <property type="entry name" value="Rudiment single hybrid motif"/>
    <property type="match status" value="1"/>
</dbReference>
<keyword evidence="9" id="KW-0460">Magnesium</keyword>
<dbReference type="EC" id="6.3.4.14" evidence="4 13"/>
<dbReference type="OrthoDB" id="9807469at2"/>
<proteinExistence type="predicted"/>
<dbReference type="GO" id="GO:0005524">
    <property type="term" value="F:ATP binding"/>
    <property type="evidence" value="ECO:0007669"/>
    <property type="project" value="UniProtKB-UniRule"/>
</dbReference>
<comment type="function">
    <text evidence="1 13">This protein is a component of the acetyl coenzyme A carboxylase complex; first, biotin carboxylase catalyzes the carboxylation of the carrier protein and then the transcarboxylase transfers the carboxyl group to form malonyl-CoA.</text>
</comment>
<dbReference type="PROSITE" id="PS00867">
    <property type="entry name" value="CPSASE_2"/>
    <property type="match status" value="1"/>
</dbReference>
<dbReference type="InterPro" id="IPR005481">
    <property type="entry name" value="BC-like_N"/>
</dbReference>
<keyword evidence="13" id="KW-0276">Fatty acid metabolism</keyword>
<evidence type="ECO:0000256" key="7">
    <source>
        <dbReference type="ARBA" id="ARBA00022741"/>
    </source>
</evidence>
<dbReference type="InterPro" id="IPR011764">
    <property type="entry name" value="Biotin_carboxylation_dom"/>
</dbReference>
<keyword evidence="10 13" id="KW-0092">Biotin</keyword>
<name>A0A2A8CZA4_9BACT</name>
<protein>
    <recommendedName>
        <fullName evidence="4 13">Biotin carboxylase</fullName>
        <ecNumber evidence="4 13">6.3.4.14</ecNumber>
    </recommendedName>
    <alternativeName>
        <fullName evidence="13">Acetyl-coenzyme A carboxylase biotin carboxylase subunit A</fullName>
    </alternativeName>
</protein>
<keyword evidence="13" id="KW-0443">Lipid metabolism</keyword>
<evidence type="ECO:0000256" key="2">
    <source>
        <dbReference type="ARBA" id="ARBA00004956"/>
    </source>
</evidence>
<keyword evidence="17" id="KW-1185">Reference proteome</keyword>
<evidence type="ECO:0000256" key="6">
    <source>
        <dbReference type="ARBA" id="ARBA00022723"/>
    </source>
</evidence>
<evidence type="ECO:0000313" key="17">
    <source>
        <dbReference type="Proteomes" id="UP000220102"/>
    </source>
</evidence>
<keyword evidence="6" id="KW-0479">Metal-binding</keyword>
<dbReference type="FunFam" id="3.30.1490.20:FF:000018">
    <property type="entry name" value="Biotin carboxylase"/>
    <property type="match status" value="1"/>
</dbReference>
<evidence type="ECO:0000256" key="11">
    <source>
        <dbReference type="ARBA" id="ARBA00048600"/>
    </source>
</evidence>